<dbReference type="RefSeq" id="WP_012149999.1">
    <property type="nucleotide sequence ID" value="NC_009881.1"/>
</dbReference>
<name>A8GPP4_RICAH</name>
<dbReference type="EMBL" id="CP000847">
    <property type="protein sequence ID" value="ABV75369.1"/>
    <property type="molecule type" value="Genomic_DNA"/>
</dbReference>
<organism evidence="1 2">
    <name type="scientific">Rickettsia akari (strain Hartford)</name>
    <dbReference type="NCBI Taxonomy" id="293614"/>
    <lineage>
        <taxon>Bacteria</taxon>
        <taxon>Pseudomonadati</taxon>
        <taxon>Pseudomonadota</taxon>
        <taxon>Alphaproteobacteria</taxon>
        <taxon>Rickettsiales</taxon>
        <taxon>Rickettsiaceae</taxon>
        <taxon>Rickettsieae</taxon>
        <taxon>Rickettsia</taxon>
        <taxon>spotted fever group</taxon>
    </lineage>
</organism>
<dbReference type="InterPro" id="IPR036866">
    <property type="entry name" value="RibonucZ/Hydroxyglut_hydro"/>
</dbReference>
<protein>
    <submittedName>
        <fullName evidence="1">Uncharacterized protein</fullName>
    </submittedName>
</protein>
<dbReference type="KEGG" id="rak:A1C_05670"/>
<dbReference type="HOGENOM" id="CLU_2525386_0_0_5"/>
<reference evidence="1" key="1">
    <citation type="submission" date="2007-09" db="EMBL/GenBank/DDBJ databases">
        <title>Complete Genome Sequence of Rickettsia akari.</title>
        <authorList>
            <person name="Madan A."/>
            <person name="Fahey J."/>
            <person name="Helton E."/>
            <person name="Ketteman M."/>
            <person name="Madan A."/>
            <person name="Rodrigues S."/>
            <person name="Sanchez A."/>
            <person name="Whiting M."/>
            <person name="Dasch G."/>
            <person name="Eremeeva M."/>
        </authorList>
    </citation>
    <scope>NUCLEOTIDE SEQUENCE</scope>
    <source>
        <strain evidence="1">Hartford</strain>
    </source>
</reference>
<keyword evidence="2" id="KW-1185">Reference proteome</keyword>
<sequence length="84" mass="9459">MGWGASYKAQNIDLEPAQHWSVRGIFDKNQALCGTFIIKTKIGDIGFIGDSGYIDTLFKEIGKNIIFLISLISIGAYEPRWFMK</sequence>
<dbReference type="PANTHER" id="PTHR15032">
    <property type="entry name" value="N-ACYL-PHOSPHATIDYLETHANOLAMINE-HYDROLYZING PHOSPHOLIPASE D"/>
    <property type="match status" value="1"/>
</dbReference>
<dbReference type="PANTHER" id="PTHR15032:SF4">
    <property type="entry name" value="N-ACYL-PHOSPHATIDYLETHANOLAMINE-HYDROLYZING PHOSPHOLIPASE D"/>
    <property type="match status" value="1"/>
</dbReference>
<accession>A8GPP4</accession>
<gene>
    <name evidence="1" type="ordered locus">A1C_05670</name>
</gene>
<dbReference type="Gene3D" id="3.60.15.10">
    <property type="entry name" value="Ribonuclease Z/Hydroxyacylglutathione hydrolase-like"/>
    <property type="match status" value="1"/>
</dbReference>
<dbReference type="STRING" id="293614.A1C_05670"/>
<dbReference type="eggNOG" id="COG2220">
    <property type="taxonomic scope" value="Bacteria"/>
</dbReference>
<dbReference type="AlphaFoldDB" id="A8GPP4"/>
<evidence type="ECO:0000313" key="1">
    <source>
        <dbReference type="EMBL" id="ABV75369.1"/>
    </source>
</evidence>
<proteinExistence type="predicted"/>
<dbReference type="GO" id="GO:0005737">
    <property type="term" value="C:cytoplasm"/>
    <property type="evidence" value="ECO:0007669"/>
    <property type="project" value="TreeGrafter"/>
</dbReference>
<dbReference type="Proteomes" id="UP000006830">
    <property type="component" value="Chromosome"/>
</dbReference>
<evidence type="ECO:0000313" key="2">
    <source>
        <dbReference type="Proteomes" id="UP000006830"/>
    </source>
</evidence>